<dbReference type="Proteomes" id="UP000054526">
    <property type="component" value="Unassembled WGS sequence"/>
</dbReference>
<keyword evidence="1" id="KW-0472">Membrane</keyword>
<evidence type="ECO:0000313" key="2">
    <source>
        <dbReference type="EMBL" id="KIL35367.1"/>
    </source>
</evidence>
<dbReference type="Gene3D" id="1.20.210.10">
    <property type="entry name" value="Cytochrome c oxidase-like, subunit I domain"/>
    <property type="match status" value="1"/>
</dbReference>
<feature type="transmembrane region" description="Helical" evidence="1">
    <location>
        <begin position="69"/>
        <end position="87"/>
    </location>
</feature>
<protein>
    <recommendedName>
        <fullName evidence="4">Cytochrome c oxidase</fullName>
    </recommendedName>
</protein>
<evidence type="ECO:0008006" key="4">
    <source>
        <dbReference type="Google" id="ProtNLM"/>
    </source>
</evidence>
<reference evidence="2 3" key="1">
    <citation type="submission" date="2014-12" db="EMBL/GenBank/DDBJ databases">
        <title>Draft genome sequence of Cohnella kolymensis strain B-2846.</title>
        <authorList>
            <person name="Karlyshev A.V."/>
            <person name="Kudryashova E.B."/>
        </authorList>
    </citation>
    <scope>NUCLEOTIDE SEQUENCE [LARGE SCALE GENOMIC DNA]</scope>
    <source>
        <strain evidence="2 3">VKM B-2846</strain>
    </source>
</reference>
<evidence type="ECO:0000256" key="1">
    <source>
        <dbReference type="SAM" id="Phobius"/>
    </source>
</evidence>
<evidence type="ECO:0000313" key="3">
    <source>
        <dbReference type="Proteomes" id="UP000054526"/>
    </source>
</evidence>
<feature type="transmembrane region" description="Helical" evidence="1">
    <location>
        <begin position="93"/>
        <end position="117"/>
    </location>
</feature>
<name>A0ABR5A4J7_9BACL</name>
<keyword evidence="1" id="KW-0812">Transmembrane</keyword>
<accession>A0ABR5A4J7</accession>
<keyword evidence="1" id="KW-1133">Transmembrane helix</keyword>
<gene>
    <name evidence="2" type="ORF">SD71_13650</name>
</gene>
<comment type="caution">
    <text evidence="2">The sequence shown here is derived from an EMBL/GenBank/DDBJ whole genome shotgun (WGS) entry which is preliminary data.</text>
</comment>
<dbReference type="SUPFAM" id="SSF81442">
    <property type="entry name" value="Cytochrome c oxidase subunit I-like"/>
    <property type="match status" value="1"/>
</dbReference>
<dbReference type="RefSeq" id="WP_041064147.1">
    <property type="nucleotide sequence ID" value="NZ_JXAL01000022.1"/>
</dbReference>
<feature type="transmembrane region" description="Helical" evidence="1">
    <location>
        <begin position="40"/>
        <end position="57"/>
    </location>
</feature>
<dbReference type="EMBL" id="JXAL01000022">
    <property type="protein sequence ID" value="KIL35367.1"/>
    <property type="molecule type" value="Genomic_DNA"/>
</dbReference>
<organism evidence="2 3">
    <name type="scientific">Cohnella kolymensis</name>
    <dbReference type="NCBI Taxonomy" id="1590652"/>
    <lineage>
        <taxon>Bacteria</taxon>
        <taxon>Bacillati</taxon>
        <taxon>Bacillota</taxon>
        <taxon>Bacilli</taxon>
        <taxon>Bacillales</taxon>
        <taxon>Paenibacillaceae</taxon>
        <taxon>Cohnella</taxon>
    </lineage>
</organism>
<proteinExistence type="predicted"/>
<dbReference type="InterPro" id="IPR036927">
    <property type="entry name" value="Cyt_c_oxase-like_su1_sf"/>
</dbReference>
<sequence length="122" mass="13403">MSVRFIKAAVIYFLIGTILGLVMGSTQAFEYTSVHAHINLVGWASLAIIGLIYKAYPELGDAKLARIQFWLHNVGLPMLIVSMVIFTTDSHEVGIPFAVLGGLLIIVSVILMTVNVFKRLRS</sequence>
<keyword evidence="3" id="KW-1185">Reference proteome</keyword>